<proteinExistence type="predicted"/>
<dbReference type="AlphaFoldDB" id="L0K386"/>
<gene>
    <name evidence="2" type="ORF">Natoc_3044</name>
</gene>
<evidence type="ECO:0000259" key="1">
    <source>
        <dbReference type="Pfam" id="PF18545"/>
    </source>
</evidence>
<evidence type="ECO:0000313" key="2">
    <source>
        <dbReference type="EMBL" id="AGB38789.1"/>
    </source>
</evidence>
<dbReference type="RefSeq" id="WP_015322228.1">
    <property type="nucleotide sequence ID" value="NC_019974.1"/>
</dbReference>
<dbReference type="eggNOG" id="arCOG08928">
    <property type="taxonomic scope" value="Archaea"/>
</dbReference>
<dbReference type="GeneID" id="14403431"/>
<protein>
    <recommendedName>
        <fullName evidence="1">Halobacterial output domain-containing protein</fullName>
    </recommendedName>
</protein>
<dbReference type="EMBL" id="CP003929">
    <property type="protein sequence ID" value="AGB38789.1"/>
    <property type="molecule type" value="Genomic_DNA"/>
</dbReference>
<dbReference type="KEGG" id="nou:Natoc_3044"/>
<dbReference type="OrthoDB" id="385618at2157"/>
<name>L0K386_9EURY</name>
<dbReference type="Pfam" id="PF18545">
    <property type="entry name" value="HalOD1"/>
    <property type="match status" value="1"/>
</dbReference>
<reference evidence="2 3" key="1">
    <citation type="submission" date="2012-11" db="EMBL/GenBank/DDBJ databases">
        <title>FINISHED of Natronococcus occultus SP4, DSM 3396.</title>
        <authorList>
            <consortium name="DOE Joint Genome Institute"/>
            <person name="Eisen J."/>
            <person name="Huntemann M."/>
            <person name="Wei C.-L."/>
            <person name="Han J."/>
            <person name="Detter J.C."/>
            <person name="Han C."/>
            <person name="Tapia R."/>
            <person name="Chen A."/>
            <person name="Kyrpides N."/>
            <person name="Mavromatis K."/>
            <person name="Markowitz V."/>
            <person name="Szeto E."/>
            <person name="Ivanova N."/>
            <person name="Mikhailova N."/>
            <person name="Ovchinnikova G."/>
            <person name="Pagani I."/>
            <person name="Pati A."/>
            <person name="Goodwin L."/>
            <person name="Nordberg H.P."/>
            <person name="Cantor M.N."/>
            <person name="Hua S.X."/>
            <person name="Woyke T."/>
            <person name="Eisen J."/>
            <person name="Klenk H.-P."/>
            <person name="Klenk H.-P."/>
        </authorList>
    </citation>
    <scope>NUCLEOTIDE SEQUENCE [LARGE SCALE GENOMIC DNA]</scope>
    <source>
        <strain evidence="2 3">SP4</strain>
    </source>
</reference>
<dbReference type="Proteomes" id="UP000010878">
    <property type="component" value="Chromosome"/>
</dbReference>
<evidence type="ECO:0000313" key="3">
    <source>
        <dbReference type="Proteomes" id="UP000010878"/>
    </source>
</evidence>
<dbReference type="InterPro" id="IPR040624">
    <property type="entry name" value="HalOD1"/>
</dbReference>
<dbReference type="HOGENOM" id="CLU_159738_4_3_2"/>
<feature type="domain" description="Halobacterial output" evidence="1">
    <location>
        <begin position="17"/>
        <end position="81"/>
    </location>
</feature>
<accession>L0K386</accession>
<organism evidence="2 3">
    <name type="scientific">Natronococcus occultus SP4</name>
    <dbReference type="NCBI Taxonomy" id="694430"/>
    <lineage>
        <taxon>Archaea</taxon>
        <taxon>Methanobacteriati</taxon>
        <taxon>Methanobacteriota</taxon>
        <taxon>Stenosarchaea group</taxon>
        <taxon>Halobacteria</taxon>
        <taxon>Halobacteriales</taxon>
        <taxon>Natrialbaceae</taxon>
        <taxon>Natronococcus</taxon>
    </lineage>
</organism>
<sequence>MTDNTKRTEYRTDYSPDRPLVVAVADAIAAVRGTDPAELPPLAAAVPTDALETLIRSGTDATITFAYDELEITVDDRRIVIRGSEAVR</sequence>
<keyword evidence="3" id="KW-1185">Reference proteome</keyword>